<dbReference type="Gene3D" id="3.30.450.20">
    <property type="entry name" value="PAS domain"/>
    <property type="match status" value="1"/>
</dbReference>
<keyword evidence="18" id="KW-1185">Reference proteome</keyword>
<dbReference type="InterPro" id="IPR036890">
    <property type="entry name" value="HATPase_C_sf"/>
</dbReference>
<dbReference type="Gene3D" id="6.10.340.10">
    <property type="match status" value="1"/>
</dbReference>
<dbReference type="SUPFAM" id="SSF55874">
    <property type="entry name" value="ATPase domain of HSP90 chaperone/DNA topoisomerase II/histidine kinase"/>
    <property type="match status" value="1"/>
</dbReference>
<evidence type="ECO:0000256" key="4">
    <source>
        <dbReference type="ARBA" id="ARBA00022553"/>
    </source>
</evidence>
<dbReference type="InterPro" id="IPR003660">
    <property type="entry name" value="HAMP_dom"/>
</dbReference>
<keyword evidence="10 13" id="KW-1133">Transmembrane helix</keyword>
<dbReference type="PROSITE" id="PS50112">
    <property type="entry name" value="PAS"/>
    <property type="match status" value="1"/>
</dbReference>
<evidence type="ECO:0000256" key="2">
    <source>
        <dbReference type="ARBA" id="ARBA00004141"/>
    </source>
</evidence>
<protein>
    <recommendedName>
        <fullName evidence="3">histidine kinase</fullName>
        <ecNumber evidence="3">2.7.13.3</ecNumber>
    </recommendedName>
</protein>
<evidence type="ECO:0000259" key="16">
    <source>
        <dbReference type="PROSITE" id="PS50885"/>
    </source>
</evidence>
<dbReference type="Pfam" id="PF02518">
    <property type="entry name" value="HATPase_c"/>
    <property type="match status" value="1"/>
</dbReference>
<dbReference type="SMART" id="SM00387">
    <property type="entry name" value="HATPase_c"/>
    <property type="match status" value="1"/>
</dbReference>
<gene>
    <name evidence="17" type="ORF">JK636_14940</name>
</gene>
<keyword evidence="5" id="KW-0808">Transferase</keyword>
<dbReference type="InterPro" id="IPR013767">
    <property type="entry name" value="PAS_fold"/>
</dbReference>
<keyword evidence="8" id="KW-0418">Kinase</keyword>
<feature type="transmembrane region" description="Helical" evidence="13">
    <location>
        <begin position="12"/>
        <end position="34"/>
    </location>
</feature>
<evidence type="ECO:0000256" key="1">
    <source>
        <dbReference type="ARBA" id="ARBA00000085"/>
    </source>
</evidence>
<dbReference type="Pfam" id="PF00512">
    <property type="entry name" value="HisKA"/>
    <property type="match status" value="1"/>
</dbReference>
<dbReference type="PROSITE" id="PS50109">
    <property type="entry name" value="HIS_KIN"/>
    <property type="match status" value="1"/>
</dbReference>
<dbReference type="InterPro" id="IPR003594">
    <property type="entry name" value="HATPase_dom"/>
</dbReference>
<keyword evidence="7" id="KW-0547">Nucleotide-binding</keyword>
<dbReference type="InterPro" id="IPR050351">
    <property type="entry name" value="BphY/WalK/GraS-like"/>
</dbReference>
<dbReference type="EC" id="2.7.13.3" evidence="3"/>
<comment type="caution">
    <text evidence="17">The sequence shown here is derived from an EMBL/GenBank/DDBJ whole genome shotgun (WGS) entry which is preliminary data.</text>
</comment>
<dbReference type="InterPro" id="IPR003661">
    <property type="entry name" value="HisK_dim/P_dom"/>
</dbReference>
<dbReference type="PANTHER" id="PTHR42878:SF7">
    <property type="entry name" value="SENSOR HISTIDINE KINASE GLRK"/>
    <property type="match status" value="1"/>
</dbReference>
<dbReference type="Pfam" id="PF00989">
    <property type="entry name" value="PAS"/>
    <property type="match status" value="1"/>
</dbReference>
<dbReference type="RefSeq" id="WP_202749804.1">
    <property type="nucleotide sequence ID" value="NZ_JAESWC010000009.1"/>
</dbReference>
<dbReference type="Pfam" id="PF00672">
    <property type="entry name" value="HAMP"/>
    <property type="match status" value="1"/>
</dbReference>
<dbReference type="SMART" id="SM00091">
    <property type="entry name" value="PAS"/>
    <property type="match status" value="1"/>
</dbReference>
<dbReference type="SMART" id="SM00388">
    <property type="entry name" value="HisKA"/>
    <property type="match status" value="1"/>
</dbReference>
<keyword evidence="4" id="KW-0597">Phosphoprotein</keyword>
<keyword evidence="6 13" id="KW-0812">Transmembrane</keyword>
<feature type="transmembrane region" description="Helical" evidence="13">
    <location>
        <begin position="180"/>
        <end position="204"/>
    </location>
</feature>
<evidence type="ECO:0000256" key="6">
    <source>
        <dbReference type="ARBA" id="ARBA00022692"/>
    </source>
</evidence>
<dbReference type="InterPro" id="IPR004358">
    <property type="entry name" value="Sig_transdc_His_kin-like_C"/>
</dbReference>
<dbReference type="PANTHER" id="PTHR42878">
    <property type="entry name" value="TWO-COMPONENT HISTIDINE KINASE"/>
    <property type="match status" value="1"/>
</dbReference>
<evidence type="ECO:0000256" key="8">
    <source>
        <dbReference type="ARBA" id="ARBA00022777"/>
    </source>
</evidence>
<evidence type="ECO:0000313" key="18">
    <source>
        <dbReference type="Proteomes" id="UP000632377"/>
    </source>
</evidence>
<dbReference type="CDD" id="cd06225">
    <property type="entry name" value="HAMP"/>
    <property type="match status" value="1"/>
</dbReference>
<name>A0ABS1TCF4_9CLOT</name>
<dbReference type="Gene3D" id="1.10.287.130">
    <property type="match status" value="1"/>
</dbReference>
<feature type="domain" description="Histidine kinase" evidence="14">
    <location>
        <begin position="393"/>
        <end position="611"/>
    </location>
</feature>
<evidence type="ECO:0000256" key="9">
    <source>
        <dbReference type="ARBA" id="ARBA00022840"/>
    </source>
</evidence>
<dbReference type="SMART" id="SM00304">
    <property type="entry name" value="HAMP"/>
    <property type="match status" value="1"/>
</dbReference>
<evidence type="ECO:0000256" key="3">
    <source>
        <dbReference type="ARBA" id="ARBA00012438"/>
    </source>
</evidence>
<dbReference type="Proteomes" id="UP000632377">
    <property type="component" value="Unassembled WGS sequence"/>
</dbReference>
<dbReference type="NCBIfam" id="TIGR00229">
    <property type="entry name" value="sensory_box"/>
    <property type="match status" value="1"/>
</dbReference>
<proteinExistence type="predicted"/>
<evidence type="ECO:0000256" key="13">
    <source>
        <dbReference type="SAM" id="Phobius"/>
    </source>
</evidence>
<organism evidence="17 18">
    <name type="scientific">Clostridium rhizosphaerae</name>
    <dbReference type="NCBI Taxonomy" id="2803861"/>
    <lineage>
        <taxon>Bacteria</taxon>
        <taxon>Bacillati</taxon>
        <taxon>Bacillota</taxon>
        <taxon>Clostridia</taxon>
        <taxon>Eubacteriales</taxon>
        <taxon>Clostridiaceae</taxon>
        <taxon>Clostridium</taxon>
    </lineage>
</organism>
<dbReference type="CDD" id="cd00130">
    <property type="entry name" value="PAS"/>
    <property type="match status" value="1"/>
</dbReference>
<evidence type="ECO:0000256" key="11">
    <source>
        <dbReference type="ARBA" id="ARBA00023012"/>
    </source>
</evidence>
<dbReference type="InterPro" id="IPR000014">
    <property type="entry name" value="PAS"/>
</dbReference>
<comment type="catalytic activity">
    <reaction evidence="1">
        <text>ATP + protein L-histidine = ADP + protein N-phospho-L-histidine.</text>
        <dbReference type="EC" id="2.7.13.3"/>
    </reaction>
</comment>
<evidence type="ECO:0000259" key="15">
    <source>
        <dbReference type="PROSITE" id="PS50112"/>
    </source>
</evidence>
<evidence type="ECO:0000256" key="5">
    <source>
        <dbReference type="ARBA" id="ARBA00022679"/>
    </source>
</evidence>
<accession>A0ABS1TCF4</accession>
<feature type="domain" description="HAMP" evidence="16">
    <location>
        <begin position="205"/>
        <end position="257"/>
    </location>
</feature>
<dbReference type="Pfam" id="PF12729">
    <property type="entry name" value="4HB_MCP_1"/>
    <property type="match status" value="1"/>
</dbReference>
<evidence type="ECO:0000256" key="7">
    <source>
        <dbReference type="ARBA" id="ARBA00022741"/>
    </source>
</evidence>
<feature type="domain" description="PAS" evidence="15">
    <location>
        <begin position="266"/>
        <end position="318"/>
    </location>
</feature>
<keyword evidence="9" id="KW-0067">ATP-binding</keyword>
<keyword evidence="11" id="KW-0902">Two-component regulatory system</keyword>
<dbReference type="InterPro" id="IPR035965">
    <property type="entry name" value="PAS-like_dom_sf"/>
</dbReference>
<dbReference type="SUPFAM" id="SSF158472">
    <property type="entry name" value="HAMP domain-like"/>
    <property type="match status" value="1"/>
</dbReference>
<sequence length="613" mass="68339">MFNKLKSKFSAVYISLVIIIGIIGIFAAYNTFILGKQINSLMVRNYKSIRAINNMSDAVDAQNAAILTYLNISHEDGIKSFHQYSLIFNESYNIEANNITESGEKELVNELSSSYLTYITLFSELQEVSAGGSTQSAVNFYKAKLQPQHTHIKEILNTASKLNENGMFSSKDRVNNYANYSMYLILGLSTICVVIGFALSMILLKKFLSPIYSLRETMKAVKAGDLDKQAPILSKDEVGDLTEEFNNMTKRLQLFEQSTLGQLMSEKTKSITIVKSIADPLIVLDTNYKITLLNSACENIFGIKENDVLNKYFLEVINNGELYEYISVIFNSNGNEVDQKIIYLDINGEDYYFNVIVGILKNAEGVNSGLVVLFQNVTQLKQIEKIKSDFIATISHEFKTPLTSIMIGTSLISGEKLGDLNEKQKNILDTIEEDSERLLTLVDDLLNLSKIEAGKSVFDIKPTSIEEIVDASIKGFTEQAKSKEVYVYNTLESNLPKVNADSEKIVWVINNLISNALKHTEANDKIFVNSFVKQNRVCVSIKDTGIGIPKDYLDKIFDKFIQVPGEDAEAKGTGLGLAIARELIEAHGGEIWCESELGIGTTFTFTLPIVMGE</sequence>
<dbReference type="SUPFAM" id="SSF47384">
    <property type="entry name" value="Homodimeric domain of signal transducing histidine kinase"/>
    <property type="match status" value="1"/>
</dbReference>
<dbReference type="SUPFAM" id="SSF55785">
    <property type="entry name" value="PYP-like sensor domain (PAS domain)"/>
    <property type="match status" value="1"/>
</dbReference>
<dbReference type="PROSITE" id="PS50885">
    <property type="entry name" value="HAMP"/>
    <property type="match status" value="1"/>
</dbReference>
<evidence type="ECO:0000259" key="14">
    <source>
        <dbReference type="PROSITE" id="PS50109"/>
    </source>
</evidence>
<dbReference type="PRINTS" id="PR00344">
    <property type="entry name" value="BCTRLSENSOR"/>
</dbReference>
<dbReference type="InterPro" id="IPR005467">
    <property type="entry name" value="His_kinase_dom"/>
</dbReference>
<comment type="subcellular location">
    <subcellularLocation>
        <location evidence="2">Membrane</location>
        <topology evidence="2">Multi-pass membrane protein</topology>
    </subcellularLocation>
</comment>
<dbReference type="CDD" id="cd00082">
    <property type="entry name" value="HisKA"/>
    <property type="match status" value="1"/>
</dbReference>
<keyword evidence="12 13" id="KW-0472">Membrane</keyword>
<dbReference type="Gene3D" id="3.30.565.10">
    <property type="entry name" value="Histidine kinase-like ATPase, C-terminal domain"/>
    <property type="match status" value="1"/>
</dbReference>
<dbReference type="EMBL" id="JAESWC010000009">
    <property type="protein sequence ID" value="MBL4937049.1"/>
    <property type="molecule type" value="Genomic_DNA"/>
</dbReference>
<reference evidence="17 18" key="1">
    <citation type="submission" date="2021-01" db="EMBL/GenBank/DDBJ databases">
        <title>Genome public.</title>
        <authorList>
            <person name="Liu C."/>
            <person name="Sun Q."/>
        </authorList>
    </citation>
    <scope>NUCLEOTIDE SEQUENCE [LARGE SCALE GENOMIC DNA]</scope>
    <source>
        <strain evidence="17 18">YIM B02515</strain>
    </source>
</reference>
<dbReference type="InterPro" id="IPR036097">
    <property type="entry name" value="HisK_dim/P_sf"/>
</dbReference>
<evidence type="ECO:0000256" key="12">
    <source>
        <dbReference type="ARBA" id="ARBA00023136"/>
    </source>
</evidence>
<evidence type="ECO:0000313" key="17">
    <source>
        <dbReference type="EMBL" id="MBL4937049.1"/>
    </source>
</evidence>
<evidence type="ECO:0000256" key="10">
    <source>
        <dbReference type="ARBA" id="ARBA00022989"/>
    </source>
</evidence>
<dbReference type="InterPro" id="IPR024478">
    <property type="entry name" value="HlyB_4HB_MCP"/>
</dbReference>